<dbReference type="InterPro" id="IPR003489">
    <property type="entry name" value="RHF/RaiA"/>
</dbReference>
<dbReference type="Gene3D" id="3.30.160.100">
    <property type="entry name" value="Ribosome hibernation promotion factor-like"/>
    <property type="match status" value="1"/>
</dbReference>
<evidence type="ECO:0000256" key="4">
    <source>
        <dbReference type="SAM" id="MobiDB-lite"/>
    </source>
</evidence>
<sequence length="114" mass="12916">MQVNISTRHGHLSPASQETITEKVSKLTRLFERITGVEVTIDLEHTEKPEVELRVSAERTEDFVATDKAESLLAALDSTIHKMEQQLRKHKEKLKAHRPKGSQQPTDAETNFEG</sequence>
<evidence type="ECO:0000313" key="6">
    <source>
        <dbReference type="Proteomes" id="UP000237819"/>
    </source>
</evidence>
<evidence type="ECO:0000313" key="5">
    <source>
        <dbReference type="EMBL" id="PQO46536.1"/>
    </source>
</evidence>
<comment type="caution">
    <text evidence="5">The sequence shown here is derived from an EMBL/GenBank/DDBJ whole genome shotgun (WGS) entry which is preliminary data.</text>
</comment>
<dbReference type="NCBIfam" id="TIGR00741">
    <property type="entry name" value="yfiA"/>
    <property type="match status" value="1"/>
</dbReference>
<dbReference type="PANTHER" id="PTHR33231:SF1">
    <property type="entry name" value="30S RIBOSOMAL PROTEIN"/>
    <property type="match status" value="1"/>
</dbReference>
<keyword evidence="1" id="KW-0810">Translation regulation</keyword>
<dbReference type="RefSeq" id="WP_105335014.1">
    <property type="nucleotide sequence ID" value="NZ_PUHZ01000009.1"/>
</dbReference>
<dbReference type="PANTHER" id="PTHR33231">
    <property type="entry name" value="30S RIBOSOMAL PROTEIN"/>
    <property type="match status" value="1"/>
</dbReference>
<evidence type="ECO:0000256" key="1">
    <source>
        <dbReference type="ARBA" id="ARBA00022845"/>
    </source>
</evidence>
<reference evidence="5 6" key="1">
    <citation type="submission" date="2018-02" db="EMBL/GenBank/DDBJ databases">
        <title>Comparative genomes isolates from brazilian mangrove.</title>
        <authorList>
            <person name="Araujo J.E."/>
            <person name="Taketani R.G."/>
            <person name="Silva M.C.P."/>
            <person name="Loureco M.V."/>
            <person name="Andreote F.D."/>
        </authorList>
    </citation>
    <scope>NUCLEOTIDE SEQUENCE [LARGE SCALE GENOMIC DNA]</scope>
    <source>
        <strain evidence="5 6">Nap-Phe MGV</strain>
    </source>
</reference>
<proteinExistence type="predicted"/>
<dbReference type="CDD" id="cd00552">
    <property type="entry name" value="RaiA"/>
    <property type="match status" value="1"/>
</dbReference>
<feature type="compositionally biased region" description="Basic residues" evidence="4">
    <location>
        <begin position="88"/>
        <end position="100"/>
    </location>
</feature>
<dbReference type="InterPro" id="IPR036567">
    <property type="entry name" value="RHF-like"/>
</dbReference>
<gene>
    <name evidence="5" type="primary">raiA</name>
    <name evidence="5" type="ORF">C5Y93_08665</name>
</gene>
<dbReference type="GO" id="GO:0022627">
    <property type="term" value="C:cytosolic small ribosomal subunit"/>
    <property type="evidence" value="ECO:0007669"/>
    <property type="project" value="TreeGrafter"/>
</dbReference>
<dbReference type="AlphaFoldDB" id="A0A2S8GQ21"/>
<dbReference type="OrthoDB" id="276526at2"/>
<evidence type="ECO:0000256" key="3">
    <source>
        <dbReference type="ARBA" id="ARBA00041148"/>
    </source>
</evidence>
<feature type="compositionally biased region" description="Polar residues" evidence="4">
    <location>
        <begin position="101"/>
        <end position="114"/>
    </location>
</feature>
<comment type="subunit">
    <text evidence="2">Associates exclusively with 100S ribosomes, which are dimers of 70S ribosomes.</text>
</comment>
<dbReference type="EMBL" id="PUHZ01000009">
    <property type="protein sequence ID" value="PQO46536.1"/>
    <property type="molecule type" value="Genomic_DNA"/>
</dbReference>
<evidence type="ECO:0000256" key="2">
    <source>
        <dbReference type="ARBA" id="ARBA00038695"/>
    </source>
</evidence>
<dbReference type="SUPFAM" id="SSF69754">
    <property type="entry name" value="Ribosome binding protein Y (YfiA homologue)"/>
    <property type="match status" value="1"/>
</dbReference>
<dbReference type="InterPro" id="IPR050574">
    <property type="entry name" value="HPF/YfiA_ribosome-assoc"/>
</dbReference>
<protein>
    <recommendedName>
        <fullName evidence="3">Ribosome hibernation promoting factor</fullName>
    </recommendedName>
</protein>
<feature type="region of interest" description="Disordered" evidence="4">
    <location>
        <begin position="84"/>
        <end position="114"/>
    </location>
</feature>
<organism evidence="5 6">
    <name type="scientific">Blastopirellula marina</name>
    <dbReference type="NCBI Taxonomy" id="124"/>
    <lineage>
        <taxon>Bacteria</taxon>
        <taxon>Pseudomonadati</taxon>
        <taxon>Planctomycetota</taxon>
        <taxon>Planctomycetia</taxon>
        <taxon>Pirellulales</taxon>
        <taxon>Pirellulaceae</taxon>
        <taxon>Blastopirellula</taxon>
    </lineage>
</organism>
<accession>A0A2S8GQ21</accession>
<name>A0A2S8GQ21_9BACT</name>
<dbReference type="Pfam" id="PF02482">
    <property type="entry name" value="Ribosomal_S30AE"/>
    <property type="match status" value="1"/>
</dbReference>
<dbReference type="Proteomes" id="UP000237819">
    <property type="component" value="Unassembled WGS sequence"/>
</dbReference>
<dbReference type="GO" id="GO:0043024">
    <property type="term" value="F:ribosomal small subunit binding"/>
    <property type="evidence" value="ECO:0007669"/>
    <property type="project" value="TreeGrafter"/>
</dbReference>
<dbReference type="GO" id="GO:0045900">
    <property type="term" value="P:negative regulation of translational elongation"/>
    <property type="evidence" value="ECO:0007669"/>
    <property type="project" value="TreeGrafter"/>
</dbReference>